<comment type="caution">
    <text evidence="6">The sequence shown here is derived from an EMBL/GenBank/DDBJ whole genome shotgun (WGS) entry which is preliminary data.</text>
</comment>
<keyword evidence="7" id="KW-1185">Reference proteome</keyword>
<keyword evidence="3" id="KW-0862">Zinc</keyword>
<dbReference type="Proteomes" id="UP001362999">
    <property type="component" value="Unassembled WGS sequence"/>
</dbReference>
<dbReference type="InterPro" id="IPR002893">
    <property type="entry name" value="Znf_MYND"/>
</dbReference>
<dbReference type="GO" id="GO:0008270">
    <property type="term" value="F:zinc ion binding"/>
    <property type="evidence" value="ECO:0007669"/>
    <property type="project" value="UniProtKB-KW"/>
</dbReference>
<feature type="domain" description="MYND-type" evidence="5">
    <location>
        <begin position="434"/>
        <end position="475"/>
    </location>
</feature>
<evidence type="ECO:0000256" key="1">
    <source>
        <dbReference type="ARBA" id="ARBA00022723"/>
    </source>
</evidence>
<dbReference type="EMBL" id="JAWWNJ010000079">
    <property type="protein sequence ID" value="KAK7002294.1"/>
    <property type="molecule type" value="Genomic_DNA"/>
</dbReference>
<organism evidence="6 7">
    <name type="scientific">Favolaschia claudopus</name>
    <dbReference type="NCBI Taxonomy" id="2862362"/>
    <lineage>
        <taxon>Eukaryota</taxon>
        <taxon>Fungi</taxon>
        <taxon>Dikarya</taxon>
        <taxon>Basidiomycota</taxon>
        <taxon>Agaricomycotina</taxon>
        <taxon>Agaricomycetes</taxon>
        <taxon>Agaricomycetidae</taxon>
        <taxon>Agaricales</taxon>
        <taxon>Marasmiineae</taxon>
        <taxon>Mycenaceae</taxon>
        <taxon>Favolaschia</taxon>
    </lineage>
</organism>
<dbReference type="Pfam" id="PF01753">
    <property type="entry name" value="zf-MYND"/>
    <property type="match status" value="1"/>
</dbReference>
<dbReference type="SUPFAM" id="SSF144232">
    <property type="entry name" value="HIT/MYND zinc finger-like"/>
    <property type="match status" value="1"/>
</dbReference>
<name>A0AAW0A939_9AGAR</name>
<protein>
    <recommendedName>
        <fullName evidence="5">MYND-type domain-containing protein</fullName>
    </recommendedName>
</protein>
<dbReference type="PROSITE" id="PS50865">
    <property type="entry name" value="ZF_MYND_2"/>
    <property type="match status" value="1"/>
</dbReference>
<evidence type="ECO:0000256" key="3">
    <source>
        <dbReference type="ARBA" id="ARBA00022833"/>
    </source>
</evidence>
<evidence type="ECO:0000256" key="4">
    <source>
        <dbReference type="PROSITE-ProRule" id="PRU00134"/>
    </source>
</evidence>
<dbReference type="Gene3D" id="6.10.140.2220">
    <property type="match status" value="1"/>
</dbReference>
<evidence type="ECO:0000313" key="7">
    <source>
        <dbReference type="Proteomes" id="UP001362999"/>
    </source>
</evidence>
<accession>A0AAW0A939</accession>
<gene>
    <name evidence="6" type="ORF">R3P38DRAFT_3042271</name>
</gene>
<reference evidence="6 7" key="1">
    <citation type="journal article" date="2024" name="J Genomics">
        <title>Draft genome sequencing and assembly of Favolaschia claudopus CIRM-BRFM 2984 isolated from oak limbs.</title>
        <authorList>
            <person name="Navarro D."/>
            <person name="Drula E."/>
            <person name="Chaduli D."/>
            <person name="Cazenave R."/>
            <person name="Ahrendt S."/>
            <person name="Wang J."/>
            <person name="Lipzen A."/>
            <person name="Daum C."/>
            <person name="Barry K."/>
            <person name="Grigoriev I.V."/>
            <person name="Favel A."/>
            <person name="Rosso M.N."/>
            <person name="Martin F."/>
        </authorList>
    </citation>
    <scope>NUCLEOTIDE SEQUENCE [LARGE SCALE GENOMIC DNA]</scope>
    <source>
        <strain evidence="6 7">CIRM-BRFM 2984</strain>
    </source>
</reference>
<sequence length="629" mass="71152">MHPDLQISRLDKLPTRLQPLAHSMLVDYPSSQTFSQFCKAISVASQTELNDCLPVFYTALNPARIPAVAYLDPLSLEIGSRLYIGIFAVRRLINSRPTPETFPYLWPRLSAWSRFLQTFEEFLIEALEVNSLDTIFRHLMEFCDYMCHKSASNKALLVSDPASAVLAVHAWQCCSDDFLNYGDELEMIRDILVDTKTPLDDILDGALLEISDLARLMVEQCKLAVPSRSSVTPFHLPNIWCLQMVLDVLAALDNIHGRKHDIMTSKHRLCVALIPMGFAKILAIAAHYLITDPEVAEMGPSGSGILGENCVMFLNVLHMKHRGDTVLRTAVKNGMLHTLYGFSKMSQLSETTQVILRQLMVDFLTPSTVYYYLLGDLQTAYTDLKDGIIKGRHFCEYPQLDEGWSTLIKAIRRRIKIRELFDSSMEPLPEVCGSAECGKIVSKKTLKRCSGCRQVLYCSSSCQTADWQSRHRFSCAKERSTCAKARIQFRPKDRAFFRFLLHQEYLRAGAAQIAFAHAMRWWLDPDIRLYTVFDFTVFPVKIDTRKVVSDELAAAVSRASGVMDMMMMRLPVGAGLGDFMFRLAREGSVVPDAVKDIAQRMHLLSETEIKAQMLAAVQKERVTTIVVDY</sequence>
<keyword evidence="2 4" id="KW-0863">Zinc-finger</keyword>
<evidence type="ECO:0000259" key="5">
    <source>
        <dbReference type="PROSITE" id="PS50865"/>
    </source>
</evidence>
<keyword evidence="1" id="KW-0479">Metal-binding</keyword>
<evidence type="ECO:0000256" key="2">
    <source>
        <dbReference type="ARBA" id="ARBA00022771"/>
    </source>
</evidence>
<dbReference type="AlphaFoldDB" id="A0AAW0A939"/>
<proteinExistence type="predicted"/>
<evidence type="ECO:0000313" key="6">
    <source>
        <dbReference type="EMBL" id="KAK7002294.1"/>
    </source>
</evidence>